<keyword evidence="1" id="KW-0812">Transmembrane</keyword>
<comment type="caution">
    <text evidence="3">The sequence shown here is derived from an EMBL/GenBank/DDBJ whole genome shotgun (WGS) entry which is preliminary data.</text>
</comment>
<organism evidence="3 4">
    <name type="scientific">Agarivorans gilvus</name>
    <dbReference type="NCBI Taxonomy" id="680279"/>
    <lineage>
        <taxon>Bacteria</taxon>
        <taxon>Pseudomonadati</taxon>
        <taxon>Pseudomonadota</taxon>
        <taxon>Gammaproteobacteria</taxon>
        <taxon>Alteromonadales</taxon>
        <taxon>Alteromonadaceae</taxon>
        <taxon>Agarivorans</taxon>
    </lineage>
</organism>
<feature type="domain" description="DUF6868" evidence="2">
    <location>
        <begin position="1"/>
        <end position="79"/>
    </location>
</feature>
<dbReference type="RefSeq" id="WP_055733633.1">
    <property type="nucleotide sequence ID" value="NZ_BMDY01000008.1"/>
</dbReference>
<sequence>MELELIRSALGWGALINIAVLLYWFAFLTLAHDWTYKLHARWFKLSEEKFDRFHYLGLALYKTAIIAFYLVPYIALSIVLD</sequence>
<feature type="transmembrane region" description="Helical" evidence="1">
    <location>
        <begin position="12"/>
        <end position="32"/>
    </location>
</feature>
<protein>
    <recommendedName>
        <fullName evidence="2">DUF6868 domain-containing protein</fullName>
    </recommendedName>
</protein>
<evidence type="ECO:0000313" key="3">
    <source>
        <dbReference type="EMBL" id="GGB04090.1"/>
    </source>
</evidence>
<keyword evidence="1" id="KW-0472">Membrane</keyword>
<evidence type="ECO:0000259" key="2">
    <source>
        <dbReference type="Pfam" id="PF21742"/>
    </source>
</evidence>
<dbReference type="EMBL" id="BMDY01000008">
    <property type="protein sequence ID" value="GGB04090.1"/>
    <property type="molecule type" value="Genomic_DNA"/>
</dbReference>
<proteinExistence type="predicted"/>
<dbReference type="InterPro" id="IPR049220">
    <property type="entry name" value="DUF6868"/>
</dbReference>
<keyword evidence="4" id="KW-1185">Reference proteome</keyword>
<accession>A0ABQ1I236</accession>
<dbReference type="Pfam" id="PF21742">
    <property type="entry name" value="DUF6868"/>
    <property type="match status" value="1"/>
</dbReference>
<keyword evidence="1" id="KW-1133">Transmembrane helix</keyword>
<name>A0ABQ1I236_9ALTE</name>
<evidence type="ECO:0000256" key="1">
    <source>
        <dbReference type="SAM" id="Phobius"/>
    </source>
</evidence>
<dbReference type="Proteomes" id="UP000651977">
    <property type="component" value="Unassembled WGS sequence"/>
</dbReference>
<reference evidence="4" key="1">
    <citation type="journal article" date="2019" name="Int. J. Syst. Evol. Microbiol.">
        <title>The Global Catalogue of Microorganisms (GCM) 10K type strain sequencing project: providing services to taxonomists for standard genome sequencing and annotation.</title>
        <authorList>
            <consortium name="The Broad Institute Genomics Platform"/>
            <consortium name="The Broad Institute Genome Sequencing Center for Infectious Disease"/>
            <person name="Wu L."/>
            <person name="Ma J."/>
        </authorList>
    </citation>
    <scope>NUCLEOTIDE SEQUENCE [LARGE SCALE GENOMIC DNA]</scope>
    <source>
        <strain evidence="4">CGMCC 1.10131</strain>
    </source>
</reference>
<evidence type="ECO:0000313" key="4">
    <source>
        <dbReference type="Proteomes" id="UP000651977"/>
    </source>
</evidence>
<gene>
    <name evidence="3" type="ORF">GCM10007414_16750</name>
</gene>
<feature type="transmembrane region" description="Helical" evidence="1">
    <location>
        <begin position="53"/>
        <end position="75"/>
    </location>
</feature>